<dbReference type="InterPro" id="IPR013087">
    <property type="entry name" value="Znf_C2H2_type"/>
</dbReference>
<dbReference type="PROSITE" id="PS50157">
    <property type="entry name" value="ZINC_FINGER_C2H2_2"/>
    <property type="match status" value="1"/>
</dbReference>
<feature type="compositionally biased region" description="Low complexity" evidence="2">
    <location>
        <begin position="228"/>
        <end position="241"/>
    </location>
</feature>
<reference evidence="4 5" key="1">
    <citation type="submission" date="2024-08" db="EMBL/GenBank/DDBJ databases">
        <authorList>
            <person name="Cucini C."/>
            <person name="Frati F."/>
        </authorList>
    </citation>
    <scope>NUCLEOTIDE SEQUENCE [LARGE SCALE GENOMIC DNA]</scope>
</reference>
<name>A0ABP1PYF2_9HEXA</name>
<keyword evidence="5" id="KW-1185">Reference proteome</keyword>
<dbReference type="EMBL" id="CAXLJM020000008">
    <property type="protein sequence ID" value="CAL8075405.1"/>
    <property type="molecule type" value="Genomic_DNA"/>
</dbReference>
<dbReference type="Proteomes" id="UP001642540">
    <property type="component" value="Unassembled WGS sequence"/>
</dbReference>
<proteinExistence type="predicted"/>
<feature type="compositionally biased region" description="Basic and acidic residues" evidence="2">
    <location>
        <begin position="175"/>
        <end position="190"/>
    </location>
</feature>
<accession>A0ABP1PYF2</accession>
<dbReference type="SMART" id="SM00355">
    <property type="entry name" value="ZnF_C2H2"/>
    <property type="match status" value="2"/>
</dbReference>
<feature type="compositionally biased region" description="Basic residues" evidence="2">
    <location>
        <begin position="134"/>
        <end position="163"/>
    </location>
</feature>
<dbReference type="InterPro" id="IPR036236">
    <property type="entry name" value="Znf_C2H2_sf"/>
</dbReference>
<evidence type="ECO:0000259" key="3">
    <source>
        <dbReference type="PROSITE" id="PS50157"/>
    </source>
</evidence>
<feature type="compositionally biased region" description="Basic residues" evidence="2">
    <location>
        <begin position="97"/>
        <end position="110"/>
    </location>
</feature>
<keyword evidence="1" id="KW-0479">Metal-binding</keyword>
<evidence type="ECO:0000313" key="4">
    <source>
        <dbReference type="EMBL" id="CAL8075405.1"/>
    </source>
</evidence>
<dbReference type="InterPro" id="IPR050457">
    <property type="entry name" value="ZnFinger_BTB_dom_contain"/>
</dbReference>
<dbReference type="PANTHER" id="PTHR46105">
    <property type="entry name" value="AGAP004733-PA"/>
    <property type="match status" value="1"/>
</dbReference>
<evidence type="ECO:0000256" key="1">
    <source>
        <dbReference type="PROSITE-ProRule" id="PRU00042"/>
    </source>
</evidence>
<protein>
    <recommendedName>
        <fullName evidence="3">C2H2-type domain-containing protein</fullName>
    </recommendedName>
</protein>
<gene>
    <name evidence="4" type="ORF">ODALV1_LOCUS3163</name>
</gene>
<feature type="region of interest" description="Disordered" evidence="2">
    <location>
        <begin position="77"/>
        <end position="265"/>
    </location>
</feature>
<feature type="compositionally biased region" description="Low complexity" evidence="2">
    <location>
        <begin position="192"/>
        <end position="216"/>
    </location>
</feature>
<organism evidence="4 5">
    <name type="scientific">Orchesella dallaii</name>
    <dbReference type="NCBI Taxonomy" id="48710"/>
    <lineage>
        <taxon>Eukaryota</taxon>
        <taxon>Metazoa</taxon>
        <taxon>Ecdysozoa</taxon>
        <taxon>Arthropoda</taxon>
        <taxon>Hexapoda</taxon>
        <taxon>Collembola</taxon>
        <taxon>Entomobryomorpha</taxon>
        <taxon>Entomobryoidea</taxon>
        <taxon>Orchesellidae</taxon>
        <taxon>Orchesellinae</taxon>
        <taxon>Orchesella</taxon>
    </lineage>
</organism>
<feature type="domain" description="C2H2-type" evidence="3">
    <location>
        <begin position="300"/>
        <end position="327"/>
    </location>
</feature>
<evidence type="ECO:0000313" key="5">
    <source>
        <dbReference type="Proteomes" id="UP001642540"/>
    </source>
</evidence>
<dbReference type="PROSITE" id="PS00028">
    <property type="entry name" value="ZINC_FINGER_C2H2_1"/>
    <property type="match status" value="1"/>
</dbReference>
<dbReference type="SUPFAM" id="SSF57667">
    <property type="entry name" value="beta-beta-alpha zinc fingers"/>
    <property type="match status" value="1"/>
</dbReference>
<keyword evidence="1" id="KW-0863">Zinc-finger</keyword>
<sequence>MEMQNSNNCPQCGRLYGTSLNREKCLEKCGHVKCWECTYLRGTCILCSRPPPPVVQPPVLVAKDAPLDQNDVPAPTPAVLRNGQAGDSGVVSAARGGKGKGAHSKRKAVRKLFPNNNRPASAAMGKAALDVQRAKPKVGSRAAQTKRKVAKRGVPKGPRRVLRPRAPANATADVPETHGPDDDAVPDRSLRSTPSTSTSTANGASSSGQGPQQGNSTVASTSRKGKKSVSSTGATSGTASHAVDRKAKSAMQKIRTKRRFAKTTKRTKSTEVITCPLCNEKKTKINMRRHIDTHYSVKPFACPHCKRSFSLKHHLKKHLLNVHGMTE</sequence>
<feature type="compositionally biased region" description="Basic residues" evidence="2">
    <location>
        <begin position="254"/>
        <end position="265"/>
    </location>
</feature>
<dbReference type="PANTHER" id="PTHR46105:SF28">
    <property type="entry name" value="ZINC FINGER PROTEIN 37-LIKE"/>
    <property type="match status" value="1"/>
</dbReference>
<dbReference type="Gene3D" id="3.30.160.60">
    <property type="entry name" value="Classic Zinc Finger"/>
    <property type="match status" value="1"/>
</dbReference>
<comment type="caution">
    <text evidence="4">The sequence shown here is derived from an EMBL/GenBank/DDBJ whole genome shotgun (WGS) entry which is preliminary data.</text>
</comment>
<evidence type="ECO:0000256" key="2">
    <source>
        <dbReference type="SAM" id="MobiDB-lite"/>
    </source>
</evidence>
<keyword evidence="1" id="KW-0862">Zinc</keyword>